<organism evidence="5 6">
    <name type="scientific">Reticulomyxa filosa</name>
    <dbReference type="NCBI Taxonomy" id="46433"/>
    <lineage>
        <taxon>Eukaryota</taxon>
        <taxon>Sar</taxon>
        <taxon>Rhizaria</taxon>
        <taxon>Retaria</taxon>
        <taxon>Foraminifera</taxon>
        <taxon>Monothalamids</taxon>
        <taxon>Reticulomyxidae</taxon>
        <taxon>Reticulomyxa</taxon>
    </lineage>
</organism>
<feature type="compositionally biased region" description="Acidic residues" evidence="4">
    <location>
        <begin position="78"/>
        <end position="99"/>
    </location>
</feature>
<feature type="region of interest" description="Disordered" evidence="4">
    <location>
        <begin position="75"/>
        <end position="101"/>
    </location>
</feature>
<reference evidence="5 6" key="1">
    <citation type="journal article" date="2013" name="Curr. Biol.">
        <title>The Genome of the Foraminiferan Reticulomyxa filosa.</title>
        <authorList>
            <person name="Glockner G."/>
            <person name="Hulsmann N."/>
            <person name="Schleicher M."/>
            <person name="Noegel A.A."/>
            <person name="Eichinger L."/>
            <person name="Gallinger C."/>
            <person name="Pawlowski J."/>
            <person name="Sierra R."/>
            <person name="Euteneuer U."/>
            <person name="Pillet L."/>
            <person name="Moustafa A."/>
            <person name="Platzer M."/>
            <person name="Groth M."/>
            <person name="Szafranski K."/>
            <person name="Schliwa M."/>
        </authorList>
    </citation>
    <scope>NUCLEOTIDE SEQUENCE [LARGE SCALE GENOMIC DNA]</scope>
</reference>
<evidence type="ECO:0000256" key="3">
    <source>
        <dbReference type="ARBA" id="ARBA00022927"/>
    </source>
</evidence>
<dbReference type="PANTHER" id="PTHR23316">
    <property type="entry name" value="IMPORTIN ALPHA"/>
    <property type="match status" value="1"/>
</dbReference>
<protein>
    <submittedName>
        <fullName evidence="5">Karyopherin alpha</fullName>
    </submittedName>
</protein>
<evidence type="ECO:0000313" key="6">
    <source>
        <dbReference type="Proteomes" id="UP000023152"/>
    </source>
</evidence>
<dbReference type="AlphaFoldDB" id="X6MH88"/>
<accession>X6MH88</accession>
<evidence type="ECO:0000313" key="5">
    <source>
        <dbReference type="EMBL" id="ETO13026.1"/>
    </source>
</evidence>
<sequence length="405" mass="46521">TDVMEYILKNLNTFPDEMKRNAVWTLSNFCRGKPSPEWARVSKLLKPLSQLIAETKDFEIIVDILWAMSFLSDHNEEKEDDDDDDDDNNDEDDNEDDECWNNNCEEHKTKESFQVSAVIETGIIKHVIYYIKYAQQLEQEAATKIEELEMVAIREGERVEDLFPIDLRQNIFLSDCLLSPCIRIVGNIVRGSDRQTTEIVKAGFFDVIGMCLNHHVKSIQRESCFTLSNVIAGTVDQFEEFFKRDMLVKKIIELCWSQDIVICKEAGCCLMNAIHMATCEQLSTLVTYGALEIMIGFLEYVTVEQLLIMGMEGLDRCLTNFNKHIGKSEGANNPFVEKVEQLGGLKLLENIQVCDSVSERCFNMASDLHAKFWPDDEFQHNEDFNASEEISVNTDDFSLNQVFQF</sequence>
<comment type="caution">
    <text evidence="5">The sequence shown here is derived from an EMBL/GenBank/DDBJ whole genome shotgun (WGS) entry which is preliminary data.</text>
</comment>
<gene>
    <name evidence="5" type="ORF">RFI_24350</name>
</gene>
<dbReference type="Proteomes" id="UP000023152">
    <property type="component" value="Unassembled WGS sequence"/>
</dbReference>
<dbReference type="InterPro" id="IPR011989">
    <property type="entry name" value="ARM-like"/>
</dbReference>
<dbReference type="OrthoDB" id="29145at2759"/>
<comment type="similarity">
    <text evidence="1">Belongs to the importin alpha family.</text>
</comment>
<evidence type="ECO:0000256" key="2">
    <source>
        <dbReference type="ARBA" id="ARBA00022448"/>
    </source>
</evidence>
<dbReference type="EMBL" id="ASPP01020889">
    <property type="protein sequence ID" value="ETO13026.1"/>
    <property type="molecule type" value="Genomic_DNA"/>
</dbReference>
<keyword evidence="2" id="KW-0813">Transport</keyword>
<evidence type="ECO:0000256" key="4">
    <source>
        <dbReference type="SAM" id="MobiDB-lite"/>
    </source>
</evidence>
<dbReference type="GO" id="GO:0015031">
    <property type="term" value="P:protein transport"/>
    <property type="evidence" value="ECO:0007669"/>
    <property type="project" value="UniProtKB-KW"/>
</dbReference>
<name>X6MH88_RETFI</name>
<dbReference type="SUPFAM" id="SSF48371">
    <property type="entry name" value="ARM repeat"/>
    <property type="match status" value="1"/>
</dbReference>
<evidence type="ECO:0000256" key="1">
    <source>
        <dbReference type="ARBA" id="ARBA00010394"/>
    </source>
</evidence>
<feature type="non-terminal residue" evidence="5">
    <location>
        <position position="1"/>
    </location>
</feature>
<keyword evidence="6" id="KW-1185">Reference proteome</keyword>
<proteinExistence type="inferred from homology"/>
<keyword evidence="3" id="KW-0653">Protein transport</keyword>
<dbReference type="Gene3D" id="1.25.10.10">
    <property type="entry name" value="Leucine-rich Repeat Variant"/>
    <property type="match status" value="1"/>
</dbReference>
<dbReference type="InterPro" id="IPR016024">
    <property type="entry name" value="ARM-type_fold"/>
</dbReference>